<evidence type="ECO:0000313" key="3">
    <source>
        <dbReference type="Proteomes" id="UP001501475"/>
    </source>
</evidence>
<dbReference type="EMBL" id="BAAAPN010000048">
    <property type="protein sequence ID" value="GAA1761661.1"/>
    <property type="molecule type" value="Genomic_DNA"/>
</dbReference>
<dbReference type="Proteomes" id="UP001501475">
    <property type="component" value="Unassembled WGS sequence"/>
</dbReference>
<name>A0ABP4WW35_9MICO</name>
<comment type="caution">
    <text evidence="2">The sequence shown here is derived from an EMBL/GenBank/DDBJ whole genome shotgun (WGS) entry which is preliminary data.</text>
</comment>
<dbReference type="InterPro" id="IPR029063">
    <property type="entry name" value="SAM-dependent_MTases_sf"/>
</dbReference>
<evidence type="ECO:0000313" key="2">
    <source>
        <dbReference type="EMBL" id="GAA1761661.1"/>
    </source>
</evidence>
<feature type="domain" description="N(4)-bis(aminopropyl)spermidine synthase C-terminal" evidence="1">
    <location>
        <begin position="120"/>
        <end position="306"/>
    </location>
</feature>
<dbReference type="Gene3D" id="3.40.50.150">
    <property type="entry name" value="Vaccinia Virus protein VP39"/>
    <property type="match status" value="1"/>
</dbReference>
<organism evidence="2 3">
    <name type="scientific">Nostocoides vanveenii</name>
    <dbReference type="NCBI Taxonomy" id="330835"/>
    <lineage>
        <taxon>Bacteria</taxon>
        <taxon>Bacillati</taxon>
        <taxon>Actinomycetota</taxon>
        <taxon>Actinomycetes</taxon>
        <taxon>Micrococcales</taxon>
        <taxon>Intrasporangiaceae</taxon>
        <taxon>Nostocoides</taxon>
    </lineage>
</organism>
<dbReference type="InterPro" id="IPR002723">
    <property type="entry name" value="BpsA_C"/>
</dbReference>
<accession>A0ABP4WW35</accession>
<evidence type="ECO:0000259" key="1">
    <source>
        <dbReference type="Pfam" id="PF01861"/>
    </source>
</evidence>
<reference evidence="3" key="1">
    <citation type="journal article" date="2019" name="Int. J. Syst. Evol. Microbiol.">
        <title>The Global Catalogue of Microorganisms (GCM) 10K type strain sequencing project: providing services to taxonomists for standard genome sequencing and annotation.</title>
        <authorList>
            <consortium name="The Broad Institute Genomics Platform"/>
            <consortium name="The Broad Institute Genome Sequencing Center for Infectious Disease"/>
            <person name="Wu L."/>
            <person name="Ma J."/>
        </authorList>
    </citation>
    <scope>NUCLEOTIDE SEQUENCE [LARGE SCALE GENOMIC DNA]</scope>
    <source>
        <strain evidence="3">JCM 15591</strain>
    </source>
</reference>
<gene>
    <name evidence="2" type="ORF">GCM10009810_21370</name>
</gene>
<proteinExistence type="predicted"/>
<dbReference type="RefSeq" id="WP_344065905.1">
    <property type="nucleotide sequence ID" value="NZ_BAAAPN010000048.1"/>
</dbReference>
<keyword evidence="3" id="KW-1185">Reference proteome</keyword>
<dbReference type="Pfam" id="PF01861">
    <property type="entry name" value="BpsA_C"/>
    <property type="match status" value="1"/>
</dbReference>
<sequence length="398" mass="40914">MSTSPALTAPFGVLAQVADATQLGEGEAGVLRVLRALAGPDRRAAGEISRFARLPVPVASAVLGELRTLGVVDGLRPAGLTADGRALVATLGLRPLTYAVDPWSAPLSPDLVAVAGALDALVGQQPDVDVTLDQSFATGETKVRRVLWMIAAGALPTPSLLIVGDDDLLSVAVARVGAALGVPLAGEVVVIDISAAILATIASSAPPDAAIDLIEHDVRRPLPPAARGRSCVASTDPPYTTQGAALFLARALEGLRPGPGWDAFLHYGAKPPGPAIDLQGELTRLGLVVRELRPGVNHYLGAGVIGGRSDAYRLELTAQQSAETDWEATAYDGPLYTADLRARPRTYVCAGCGERFIVGPREPIATVGALQAHGCPTCGGTSFRPGSLAPQSIPGEKA</sequence>
<protein>
    <submittedName>
        <fullName evidence="2">Bis-aminopropyl spermidine synthase family protein</fullName>
    </submittedName>
</protein>